<dbReference type="PROSITE" id="PS51352">
    <property type="entry name" value="THIOREDOXIN_2"/>
    <property type="match status" value="1"/>
</dbReference>
<dbReference type="KEGG" id="abri:DFR85_01335"/>
<dbReference type="OrthoDB" id="35385at2157"/>
<feature type="domain" description="Thioredoxin" evidence="6">
    <location>
        <begin position="21"/>
        <end position="142"/>
    </location>
</feature>
<dbReference type="GO" id="GO:0005737">
    <property type="term" value="C:cytoplasm"/>
    <property type="evidence" value="ECO:0007669"/>
    <property type="project" value="TreeGrafter"/>
</dbReference>
<dbReference type="Pfam" id="PF00085">
    <property type="entry name" value="Thioredoxin"/>
    <property type="match status" value="1"/>
</dbReference>
<dbReference type="PRINTS" id="PR00421">
    <property type="entry name" value="THIOREDOXIN"/>
</dbReference>
<dbReference type="InterPro" id="IPR017937">
    <property type="entry name" value="Thioredoxin_CS"/>
</dbReference>
<evidence type="ECO:0000256" key="3">
    <source>
        <dbReference type="ARBA" id="ARBA00023157"/>
    </source>
</evidence>
<name>A0A2U9IBR3_9CREN</name>
<dbReference type="AlphaFoldDB" id="A0A2U9IBR3"/>
<feature type="region of interest" description="Disordered" evidence="5">
    <location>
        <begin position="16"/>
        <end position="39"/>
    </location>
</feature>
<feature type="compositionally biased region" description="Basic and acidic residues" evidence="5">
    <location>
        <begin position="30"/>
        <end position="39"/>
    </location>
</feature>
<dbReference type="PANTHER" id="PTHR45663">
    <property type="entry name" value="GEO12009P1"/>
    <property type="match status" value="1"/>
</dbReference>
<dbReference type="RefSeq" id="WP_110269336.1">
    <property type="nucleotide sequence ID" value="NZ_CP029289.2"/>
</dbReference>
<gene>
    <name evidence="7" type="primary">trxA</name>
    <name evidence="7" type="ORF">DFR85_01335</name>
</gene>
<organism evidence="7 8">
    <name type="scientific">Acidianus brierleyi</name>
    <dbReference type="NCBI Taxonomy" id="41673"/>
    <lineage>
        <taxon>Archaea</taxon>
        <taxon>Thermoproteota</taxon>
        <taxon>Thermoprotei</taxon>
        <taxon>Sulfolobales</taxon>
        <taxon>Sulfolobaceae</taxon>
        <taxon>Acidianus</taxon>
    </lineage>
</organism>
<evidence type="ECO:0000256" key="2">
    <source>
        <dbReference type="ARBA" id="ARBA00022982"/>
    </source>
</evidence>
<reference evidence="7 8" key="1">
    <citation type="submission" date="2018-05" db="EMBL/GenBank/DDBJ databases">
        <title>Complete Genome Sequences of Extremely Thermoacidophilic, Metal-Mobilizing Type-Strain Members of the Archaeal Family Sulfolobaceae: Acidianus brierleyi DSM-1651T, Acidianus sulfidivorans DSM-18786T, Metallosphaera hakonensis DSM-7519T, and Metallosphaera prunae DSM-10039T.</title>
        <authorList>
            <person name="Counts J.A."/>
            <person name="Kelly R.M."/>
        </authorList>
    </citation>
    <scope>NUCLEOTIDE SEQUENCE [LARGE SCALE GENOMIC DNA]</scope>
    <source>
        <strain evidence="7 8">DSM 1651</strain>
    </source>
</reference>
<keyword evidence="8" id="KW-1185">Reference proteome</keyword>
<dbReference type="InterPro" id="IPR005746">
    <property type="entry name" value="Thioredoxin"/>
</dbReference>
<dbReference type="GeneID" id="36830757"/>
<protein>
    <submittedName>
        <fullName evidence="7">Thioredoxin</fullName>
    </submittedName>
</protein>
<dbReference type="Proteomes" id="UP000248044">
    <property type="component" value="Chromosome"/>
</dbReference>
<evidence type="ECO:0000259" key="6">
    <source>
        <dbReference type="PROSITE" id="PS51352"/>
    </source>
</evidence>
<dbReference type="InterPro" id="IPR036249">
    <property type="entry name" value="Thioredoxin-like_sf"/>
</dbReference>
<dbReference type="NCBIfam" id="TIGR01068">
    <property type="entry name" value="thioredoxin"/>
    <property type="match status" value="1"/>
</dbReference>
<dbReference type="SUPFAM" id="SSF52833">
    <property type="entry name" value="Thioredoxin-like"/>
    <property type="match status" value="1"/>
</dbReference>
<dbReference type="CDD" id="cd02947">
    <property type="entry name" value="TRX_family"/>
    <property type="match status" value="1"/>
</dbReference>
<evidence type="ECO:0000256" key="5">
    <source>
        <dbReference type="SAM" id="MobiDB-lite"/>
    </source>
</evidence>
<dbReference type="Gene3D" id="3.40.30.10">
    <property type="entry name" value="Glutaredoxin"/>
    <property type="match status" value="1"/>
</dbReference>
<evidence type="ECO:0000313" key="7">
    <source>
        <dbReference type="EMBL" id="AWR93452.1"/>
    </source>
</evidence>
<dbReference type="FunFam" id="3.40.30.10:FF:000001">
    <property type="entry name" value="Thioredoxin"/>
    <property type="match status" value="1"/>
</dbReference>
<evidence type="ECO:0000256" key="1">
    <source>
        <dbReference type="ARBA" id="ARBA00022448"/>
    </source>
</evidence>
<keyword evidence="2" id="KW-0249">Electron transport</keyword>
<keyword evidence="3" id="KW-1015">Disulfide bond</keyword>
<dbReference type="PROSITE" id="PS00194">
    <property type="entry name" value="THIOREDOXIN_1"/>
    <property type="match status" value="1"/>
</dbReference>
<evidence type="ECO:0000313" key="8">
    <source>
        <dbReference type="Proteomes" id="UP000248044"/>
    </source>
</evidence>
<dbReference type="GO" id="GO:0015035">
    <property type="term" value="F:protein-disulfide reductase activity"/>
    <property type="evidence" value="ECO:0007669"/>
    <property type="project" value="InterPro"/>
</dbReference>
<keyword evidence="1" id="KW-0813">Transport</keyword>
<sequence>MSSDYDPELDKLLKEKLKQMVSENNNMQENKPEKTEEEPVAHLNSNNFDSFVKSHKVAVVDFWAEWCAPCLMLAPIIEELAKDYPQVGFGKLNSDESQDIAARYGVMSLPTVLFFKNGEPVDEVIGAVPREEIEIRLKQLIE</sequence>
<accession>A0A2U9IBR3</accession>
<dbReference type="PANTHER" id="PTHR45663:SF11">
    <property type="entry name" value="GEO12009P1"/>
    <property type="match status" value="1"/>
</dbReference>
<evidence type="ECO:0000256" key="4">
    <source>
        <dbReference type="ARBA" id="ARBA00023284"/>
    </source>
</evidence>
<dbReference type="EMBL" id="CP029289">
    <property type="protein sequence ID" value="AWR93452.1"/>
    <property type="molecule type" value="Genomic_DNA"/>
</dbReference>
<keyword evidence="4" id="KW-0676">Redox-active center</keyword>
<proteinExistence type="predicted"/>
<dbReference type="InterPro" id="IPR013766">
    <property type="entry name" value="Thioredoxin_domain"/>
</dbReference>